<evidence type="ECO:0000313" key="3">
    <source>
        <dbReference type="EMBL" id="KAF2881789.1"/>
    </source>
</evidence>
<dbReference type="GO" id="GO:0043565">
    <property type="term" value="F:sequence-specific DNA binding"/>
    <property type="evidence" value="ECO:0007669"/>
    <property type="project" value="TreeGrafter"/>
</dbReference>
<feature type="domain" description="PiggyBac transposable element-derived protein" evidence="2">
    <location>
        <begin position="86"/>
        <end position="161"/>
    </location>
</feature>
<comment type="caution">
    <text evidence="3">The sequence shown here is derived from an EMBL/GenBank/DDBJ whole genome shotgun (WGS) entry which is preliminary data.</text>
</comment>
<accession>A0A8K0G115</accession>
<evidence type="ECO:0000256" key="1">
    <source>
        <dbReference type="SAM" id="MobiDB-lite"/>
    </source>
</evidence>
<proteinExistence type="predicted"/>
<organism evidence="3 4">
    <name type="scientific">Ignelater luminosus</name>
    <name type="common">Cucubano</name>
    <name type="synonym">Pyrophorus luminosus</name>
    <dbReference type="NCBI Taxonomy" id="2038154"/>
    <lineage>
        <taxon>Eukaryota</taxon>
        <taxon>Metazoa</taxon>
        <taxon>Ecdysozoa</taxon>
        <taxon>Arthropoda</taxon>
        <taxon>Hexapoda</taxon>
        <taxon>Insecta</taxon>
        <taxon>Pterygota</taxon>
        <taxon>Neoptera</taxon>
        <taxon>Endopterygota</taxon>
        <taxon>Coleoptera</taxon>
        <taxon>Polyphaga</taxon>
        <taxon>Elateriformia</taxon>
        <taxon>Elateroidea</taxon>
        <taxon>Elateridae</taxon>
        <taxon>Agrypninae</taxon>
        <taxon>Pyrophorini</taxon>
        <taxon>Ignelater</taxon>
    </lineage>
</organism>
<sequence>MNQEAPVFPECPEFGVVGPVGESVDEPPNEDHIFQETNQQNTCRKEKDLTYDLFNIKNIQWIKGDLEELKSELSSEDYSAYRDKSAAELFELFFNDSVFLLLEKETRRHALAKNCPDLKFTVEELKCFTAIWMISGNNELPEKRYWASEGGMRNAMRRDRFF</sequence>
<dbReference type="OrthoDB" id="6777693at2759"/>
<feature type="region of interest" description="Disordered" evidence="1">
    <location>
        <begin position="1"/>
        <end position="27"/>
    </location>
</feature>
<dbReference type="Proteomes" id="UP000801492">
    <property type="component" value="Unassembled WGS sequence"/>
</dbReference>
<keyword evidence="4" id="KW-1185">Reference proteome</keyword>
<evidence type="ECO:0000313" key="4">
    <source>
        <dbReference type="Proteomes" id="UP000801492"/>
    </source>
</evidence>
<protein>
    <recommendedName>
        <fullName evidence="2">PiggyBac transposable element-derived protein domain-containing protein</fullName>
    </recommendedName>
</protein>
<dbReference type="PANTHER" id="PTHR47055">
    <property type="entry name" value="DDE_TNP_1_7 DOMAIN-CONTAINING PROTEIN"/>
    <property type="match status" value="1"/>
</dbReference>
<reference evidence="3" key="1">
    <citation type="submission" date="2019-08" db="EMBL/GenBank/DDBJ databases">
        <title>The genome of the North American firefly Photinus pyralis.</title>
        <authorList>
            <consortium name="Photinus pyralis genome working group"/>
            <person name="Fallon T.R."/>
            <person name="Sander Lower S.E."/>
            <person name="Weng J.-K."/>
        </authorList>
    </citation>
    <scope>NUCLEOTIDE SEQUENCE</scope>
    <source>
        <strain evidence="3">TRF0915ILg1</strain>
        <tissue evidence="3">Whole body</tissue>
    </source>
</reference>
<dbReference type="PANTHER" id="PTHR47055:SF3">
    <property type="entry name" value="PHORBOL-ESTER_DAG-TYPE DOMAIN-CONTAINING PROTEIN"/>
    <property type="match status" value="1"/>
</dbReference>
<evidence type="ECO:0000259" key="2">
    <source>
        <dbReference type="Pfam" id="PF13843"/>
    </source>
</evidence>
<dbReference type="Pfam" id="PF13843">
    <property type="entry name" value="DDE_Tnp_1_7"/>
    <property type="match status" value="1"/>
</dbReference>
<dbReference type="EMBL" id="VTPC01090698">
    <property type="protein sequence ID" value="KAF2881789.1"/>
    <property type="molecule type" value="Genomic_DNA"/>
</dbReference>
<name>A0A8K0G115_IGNLU</name>
<dbReference type="InterPro" id="IPR052638">
    <property type="entry name" value="PiggyBac_TE-derived"/>
</dbReference>
<dbReference type="AlphaFoldDB" id="A0A8K0G115"/>
<gene>
    <name evidence="3" type="ORF">ILUMI_24384</name>
</gene>
<dbReference type="InterPro" id="IPR029526">
    <property type="entry name" value="PGBD"/>
</dbReference>